<reference evidence="2 3" key="1">
    <citation type="submission" date="2018-08" db="EMBL/GenBank/DDBJ databases">
        <title>Aphanomyces genome sequencing and annotation.</title>
        <authorList>
            <person name="Minardi D."/>
            <person name="Oidtmann B."/>
            <person name="Van Der Giezen M."/>
            <person name="Studholme D.J."/>
        </authorList>
    </citation>
    <scope>NUCLEOTIDE SEQUENCE [LARGE SCALE GENOMIC DNA]</scope>
    <source>
        <strain evidence="2 3">NJM0002</strain>
    </source>
</reference>
<accession>A0A3R6W2D6</accession>
<keyword evidence="3" id="KW-1185">Reference proteome</keyword>
<name>A0A3R6W2D6_9STRA</name>
<dbReference type="AlphaFoldDB" id="A0A3R6W2D6"/>
<evidence type="ECO:0000313" key="3">
    <source>
        <dbReference type="Proteomes" id="UP000285060"/>
    </source>
</evidence>
<evidence type="ECO:0000313" key="2">
    <source>
        <dbReference type="EMBL" id="RHY33556.1"/>
    </source>
</evidence>
<dbReference type="EMBL" id="QUSY01000069">
    <property type="protein sequence ID" value="RHY33556.1"/>
    <property type="molecule type" value="Genomic_DNA"/>
</dbReference>
<dbReference type="Proteomes" id="UP000285060">
    <property type="component" value="Unassembled WGS sequence"/>
</dbReference>
<dbReference type="VEuPathDB" id="FungiDB:H310_00936"/>
<proteinExistence type="predicted"/>
<evidence type="ECO:0000256" key="1">
    <source>
        <dbReference type="SAM" id="MobiDB-lite"/>
    </source>
</evidence>
<protein>
    <submittedName>
        <fullName evidence="2">Uncharacterized protein</fullName>
    </submittedName>
</protein>
<sequence>MISDSSSSDEEEDFTEFDPRSIHLSNHRHDVIPVLPLDSSDLVMEEADKSMDTSWANFDQPDVAAPPQVYV</sequence>
<feature type="compositionally biased region" description="Acidic residues" evidence="1">
    <location>
        <begin position="7"/>
        <end position="16"/>
    </location>
</feature>
<comment type="caution">
    <text evidence="2">The sequence shown here is derived from an EMBL/GenBank/DDBJ whole genome shotgun (WGS) entry which is preliminary data.</text>
</comment>
<gene>
    <name evidence="2" type="ORF">DYB32_001555</name>
</gene>
<feature type="region of interest" description="Disordered" evidence="1">
    <location>
        <begin position="1"/>
        <end position="20"/>
    </location>
</feature>
<organism evidence="2 3">
    <name type="scientific">Aphanomyces invadans</name>
    <dbReference type="NCBI Taxonomy" id="157072"/>
    <lineage>
        <taxon>Eukaryota</taxon>
        <taxon>Sar</taxon>
        <taxon>Stramenopiles</taxon>
        <taxon>Oomycota</taxon>
        <taxon>Saprolegniomycetes</taxon>
        <taxon>Saprolegniales</taxon>
        <taxon>Verrucalvaceae</taxon>
        <taxon>Aphanomyces</taxon>
    </lineage>
</organism>